<dbReference type="Proteomes" id="UP001150238">
    <property type="component" value="Unassembled WGS sequence"/>
</dbReference>
<feature type="domain" description="TFIIE beta" evidence="9">
    <location>
        <begin position="53"/>
        <end position="130"/>
    </location>
</feature>
<dbReference type="PIRSF" id="PIRSF016398">
    <property type="entry name" value="TFIIE-beta"/>
    <property type="match status" value="1"/>
</dbReference>
<evidence type="ECO:0000256" key="3">
    <source>
        <dbReference type="ARBA" id="ARBA00023125"/>
    </source>
</evidence>
<reference evidence="10" key="1">
    <citation type="submission" date="2022-08" db="EMBL/GenBank/DDBJ databases">
        <authorList>
            <consortium name="DOE Joint Genome Institute"/>
            <person name="Min B."/>
            <person name="Riley R."/>
            <person name="Sierra-Patev S."/>
            <person name="Naranjo-Ortiz M."/>
            <person name="Looney B."/>
            <person name="Konkel Z."/>
            <person name="Slot J.C."/>
            <person name="Sakamoto Y."/>
            <person name="Steenwyk J.L."/>
            <person name="Rokas A."/>
            <person name="Carro J."/>
            <person name="Camarero S."/>
            <person name="Ferreira P."/>
            <person name="Molpeceres G."/>
            <person name="Ruiz-Duenas F.J."/>
            <person name="Serrano A."/>
            <person name="Henrissat B."/>
            <person name="Drula E."/>
            <person name="Hughes K.W."/>
            <person name="Mata J.L."/>
            <person name="Ishikawa N.K."/>
            <person name="Vargas-Isla R."/>
            <person name="Ushijima S."/>
            <person name="Smith C.A."/>
            <person name="Ahrendt S."/>
            <person name="Andreopoulos W."/>
            <person name="He G."/>
            <person name="Labutti K."/>
            <person name="Lipzen A."/>
            <person name="Ng V."/>
            <person name="Sandor L."/>
            <person name="Barry K."/>
            <person name="Martinez A.T."/>
            <person name="Xiao Y."/>
            <person name="Gibbons J.G."/>
            <person name="Terashima K."/>
            <person name="Hibbett D.S."/>
            <person name="Grigoriev I.V."/>
        </authorList>
    </citation>
    <scope>NUCLEOTIDE SEQUENCE</scope>
    <source>
        <strain evidence="10">Sp2 HRB7682 ss15</strain>
    </source>
</reference>
<feature type="region of interest" description="Disordered" evidence="8">
    <location>
        <begin position="19"/>
        <end position="45"/>
    </location>
</feature>
<dbReference type="InterPro" id="IPR040501">
    <property type="entry name" value="TFA2_Winged_2"/>
</dbReference>
<dbReference type="PANTHER" id="PTHR12716:SF8">
    <property type="entry name" value="TRANSCRIPTION INITIATION FACTOR IIE SUBUNIT BETA"/>
    <property type="match status" value="1"/>
</dbReference>
<dbReference type="Pfam" id="PF02186">
    <property type="entry name" value="TFIIE_beta"/>
    <property type="match status" value="1"/>
</dbReference>
<dbReference type="AlphaFoldDB" id="A0A9W9AV24"/>
<evidence type="ECO:0000313" key="10">
    <source>
        <dbReference type="EMBL" id="KAJ4491281.1"/>
    </source>
</evidence>
<dbReference type="GO" id="GO:0005673">
    <property type="term" value="C:transcription factor TFIIE complex"/>
    <property type="evidence" value="ECO:0007669"/>
    <property type="project" value="UniProtKB-UniRule"/>
</dbReference>
<name>A0A9W9AV24_9AGAR</name>
<comment type="subcellular location">
    <subcellularLocation>
        <location evidence="1 7">Nucleus</location>
    </subcellularLocation>
</comment>
<organism evidence="10 11">
    <name type="scientific">Lentinula lateritia</name>
    <dbReference type="NCBI Taxonomy" id="40482"/>
    <lineage>
        <taxon>Eukaryota</taxon>
        <taxon>Fungi</taxon>
        <taxon>Dikarya</taxon>
        <taxon>Basidiomycota</taxon>
        <taxon>Agaricomycotina</taxon>
        <taxon>Agaricomycetes</taxon>
        <taxon>Agaricomycetidae</taxon>
        <taxon>Agaricales</taxon>
        <taxon>Marasmiineae</taxon>
        <taxon>Omphalotaceae</taxon>
        <taxon>Lentinula</taxon>
    </lineage>
</organism>
<comment type="caution">
    <text evidence="10">The sequence shown here is derived from an EMBL/GenBank/DDBJ whole genome shotgun (WGS) entry which is preliminary data.</text>
</comment>
<dbReference type="PANTHER" id="PTHR12716">
    <property type="entry name" value="TRANSCRIPTION INITIATION FACTOR IIE, BETA SUBUNIT"/>
    <property type="match status" value="1"/>
</dbReference>
<dbReference type="GO" id="GO:0001097">
    <property type="term" value="F:TFIIH-class transcription factor complex binding"/>
    <property type="evidence" value="ECO:0007669"/>
    <property type="project" value="TreeGrafter"/>
</dbReference>
<comment type="similarity">
    <text evidence="7">Belongs to the TFIIE beta subunit family.</text>
</comment>
<dbReference type="GO" id="GO:0003677">
    <property type="term" value="F:DNA binding"/>
    <property type="evidence" value="ECO:0007669"/>
    <property type="project" value="UniProtKB-UniRule"/>
</dbReference>
<keyword evidence="3 7" id="KW-0238">DNA-binding</keyword>
<dbReference type="Pfam" id="PF18121">
    <property type="entry name" value="TFA2_Winged_2"/>
    <property type="match status" value="1"/>
</dbReference>
<sequence>MSKVAQDAAAFKSVLQRQDYTSWHSQPPPIEKASDEIAPSGSKKKRPKFNIVYSQPADTGTGTNVNTQLVYAVNHLKSTHNPMRLQDLAILTSTPLDTDHVLLEKFKTYDRVVWDPKTDLYSYKHDFDFRNKAALLTEIQRQTHRGGGIPVRALKESWKEAPAAIEELKAEGEVLVTRTTKDGQLKMVFWNPVKPTEESGGMLVEQAAIHQFLDLWHELKAPNNVDLSEQLSSGKSNPFLKYRPVPIGCP</sequence>
<evidence type="ECO:0000256" key="8">
    <source>
        <dbReference type="SAM" id="MobiDB-lite"/>
    </source>
</evidence>
<protein>
    <recommendedName>
        <fullName evidence="7">Transcription initiation factor IIE subunit beta</fullName>
    </recommendedName>
</protein>
<keyword evidence="2 7" id="KW-0805">Transcription regulation</keyword>
<dbReference type="InterPro" id="IPR003166">
    <property type="entry name" value="TFIIE_bsu_DNA-bd"/>
</dbReference>
<gene>
    <name evidence="10" type="ORF">C8J55DRAFT_421671</name>
</gene>
<reference evidence="10" key="2">
    <citation type="journal article" date="2023" name="Proc. Natl. Acad. Sci. U.S.A.">
        <title>A global phylogenomic analysis of the shiitake genus Lentinula.</title>
        <authorList>
            <person name="Sierra-Patev S."/>
            <person name="Min B."/>
            <person name="Naranjo-Ortiz M."/>
            <person name="Looney B."/>
            <person name="Konkel Z."/>
            <person name="Slot J.C."/>
            <person name="Sakamoto Y."/>
            <person name="Steenwyk J.L."/>
            <person name="Rokas A."/>
            <person name="Carro J."/>
            <person name="Camarero S."/>
            <person name="Ferreira P."/>
            <person name="Molpeceres G."/>
            <person name="Ruiz-Duenas F.J."/>
            <person name="Serrano A."/>
            <person name="Henrissat B."/>
            <person name="Drula E."/>
            <person name="Hughes K.W."/>
            <person name="Mata J.L."/>
            <person name="Ishikawa N.K."/>
            <person name="Vargas-Isla R."/>
            <person name="Ushijima S."/>
            <person name="Smith C.A."/>
            <person name="Donoghue J."/>
            <person name="Ahrendt S."/>
            <person name="Andreopoulos W."/>
            <person name="He G."/>
            <person name="LaButti K."/>
            <person name="Lipzen A."/>
            <person name="Ng V."/>
            <person name="Riley R."/>
            <person name="Sandor L."/>
            <person name="Barry K."/>
            <person name="Martinez A.T."/>
            <person name="Xiao Y."/>
            <person name="Gibbons J.G."/>
            <person name="Terashima K."/>
            <person name="Grigoriev I.V."/>
            <person name="Hibbett D."/>
        </authorList>
    </citation>
    <scope>NUCLEOTIDE SEQUENCE</scope>
    <source>
        <strain evidence="10">Sp2 HRB7682 ss15</strain>
    </source>
</reference>
<evidence type="ECO:0000256" key="2">
    <source>
        <dbReference type="ARBA" id="ARBA00023015"/>
    </source>
</evidence>
<dbReference type="GO" id="GO:0006367">
    <property type="term" value="P:transcription initiation at RNA polymerase II promoter"/>
    <property type="evidence" value="ECO:0007669"/>
    <property type="project" value="UniProtKB-UniRule"/>
</dbReference>
<keyword evidence="4 7" id="KW-0804">Transcription</keyword>
<comment type="subunit">
    <text evidence="7">Tetramer of two alpha and two beta chains.</text>
</comment>
<evidence type="ECO:0000256" key="6">
    <source>
        <dbReference type="ARBA" id="ARBA00025581"/>
    </source>
</evidence>
<dbReference type="CDD" id="cd07977">
    <property type="entry name" value="TFIIE_beta_winged_helix"/>
    <property type="match status" value="1"/>
</dbReference>
<dbReference type="InterPro" id="IPR016656">
    <property type="entry name" value="TFIIE-bsu"/>
</dbReference>
<dbReference type="PROSITE" id="PS51351">
    <property type="entry name" value="TFIIE_BETA_C"/>
    <property type="match status" value="1"/>
</dbReference>
<accession>A0A9W9AV24</accession>
<evidence type="ECO:0000256" key="7">
    <source>
        <dbReference type="PIRNR" id="PIRNR016398"/>
    </source>
</evidence>
<keyword evidence="5 7" id="KW-0539">Nucleus</keyword>
<dbReference type="EMBL" id="JANVFS010000006">
    <property type="protein sequence ID" value="KAJ4491281.1"/>
    <property type="molecule type" value="Genomic_DNA"/>
</dbReference>
<evidence type="ECO:0000259" key="9">
    <source>
        <dbReference type="PROSITE" id="PS51351"/>
    </source>
</evidence>
<evidence type="ECO:0000313" key="11">
    <source>
        <dbReference type="Proteomes" id="UP001150238"/>
    </source>
</evidence>
<evidence type="ECO:0000256" key="1">
    <source>
        <dbReference type="ARBA" id="ARBA00004123"/>
    </source>
</evidence>
<evidence type="ECO:0000256" key="5">
    <source>
        <dbReference type="ARBA" id="ARBA00023242"/>
    </source>
</evidence>
<evidence type="ECO:0000256" key="4">
    <source>
        <dbReference type="ARBA" id="ARBA00023163"/>
    </source>
</evidence>
<proteinExistence type="inferred from homology"/>
<comment type="function">
    <text evidence="6 7">Recruits TFIIH to the initiation complex and stimulates the RNA polymerase II C-terminal domain kinase and DNA-dependent ATPase activities of TFIIH. Both TFIIH and TFIIE are required for promoter clearance by RNA polymerase.</text>
</comment>